<reference evidence="5 6" key="1">
    <citation type="submission" date="2021-05" db="EMBL/GenBank/DDBJ databases">
        <title>Novel Bacillus species.</title>
        <authorList>
            <person name="Liu G."/>
        </authorList>
    </citation>
    <scope>NUCLEOTIDE SEQUENCE [LARGE SCALE GENOMIC DNA]</scope>
    <source>
        <strain evidence="5 6">FJAT-49732</strain>
    </source>
</reference>
<evidence type="ECO:0000256" key="2">
    <source>
        <dbReference type="ARBA" id="ARBA00022676"/>
    </source>
</evidence>
<protein>
    <submittedName>
        <fullName evidence="5">Glycosyltransferase</fullName>
        <ecNumber evidence="5">2.4.-.-</ecNumber>
    </submittedName>
</protein>
<dbReference type="EC" id="2.4.-.-" evidence="5"/>
<dbReference type="Pfam" id="PF00535">
    <property type="entry name" value="Glycos_transf_2"/>
    <property type="match status" value="1"/>
</dbReference>
<dbReference type="RefSeq" id="WP_213109171.1">
    <property type="nucleotide sequence ID" value="NZ_JAGYPJ010000001.1"/>
</dbReference>
<evidence type="ECO:0000259" key="4">
    <source>
        <dbReference type="Pfam" id="PF00535"/>
    </source>
</evidence>
<feature type="domain" description="Glycosyltransferase 2-like" evidence="4">
    <location>
        <begin position="6"/>
        <end position="148"/>
    </location>
</feature>
<dbReference type="SUPFAM" id="SSF53448">
    <property type="entry name" value="Nucleotide-diphospho-sugar transferases"/>
    <property type="match status" value="1"/>
</dbReference>
<keyword evidence="6" id="KW-1185">Reference proteome</keyword>
<dbReference type="InterPro" id="IPR029044">
    <property type="entry name" value="Nucleotide-diphossugar_trans"/>
</dbReference>
<dbReference type="EMBL" id="JAGYPJ010000001">
    <property type="protein sequence ID" value="MBS4198412.1"/>
    <property type="molecule type" value="Genomic_DNA"/>
</dbReference>
<evidence type="ECO:0000256" key="3">
    <source>
        <dbReference type="ARBA" id="ARBA00022679"/>
    </source>
</evidence>
<organism evidence="5 6">
    <name type="scientific">Lederbergia citrisecunda</name>
    <dbReference type="NCBI Taxonomy" id="2833583"/>
    <lineage>
        <taxon>Bacteria</taxon>
        <taxon>Bacillati</taxon>
        <taxon>Bacillota</taxon>
        <taxon>Bacilli</taxon>
        <taxon>Bacillales</taxon>
        <taxon>Bacillaceae</taxon>
        <taxon>Lederbergia</taxon>
    </lineage>
</organism>
<evidence type="ECO:0000256" key="1">
    <source>
        <dbReference type="ARBA" id="ARBA00006739"/>
    </source>
</evidence>
<dbReference type="PANTHER" id="PTHR22916">
    <property type="entry name" value="GLYCOSYLTRANSFERASE"/>
    <property type="match status" value="1"/>
</dbReference>
<name>A0A942TLY0_9BACI</name>
<dbReference type="PANTHER" id="PTHR22916:SF51">
    <property type="entry name" value="GLYCOSYLTRANSFERASE EPSH-RELATED"/>
    <property type="match status" value="1"/>
</dbReference>
<dbReference type="Proteomes" id="UP000682713">
    <property type="component" value="Unassembled WGS sequence"/>
</dbReference>
<dbReference type="Gene3D" id="3.90.550.10">
    <property type="entry name" value="Spore Coat Polysaccharide Biosynthesis Protein SpsA, Chain A"/>
    <property type="match status" value="1"/>
</dbReference>
<gene>
    <name evidence="5" type="ORF">KHA93_01890</name>
</gene>
<dbReference type="InterPro" id="IPR001173">
    <property type="entry name" value="Glyco_trans_2-like"/>
</dbReference>
<evidence type="ECO:0000313" key="6">
    <source>
        <dbReference type="Proteomes" id="UP000682713"/>
    </source>
</evidence>
<keyword evidence="3 5" id="KW-0808">Transferase</keyword>
<evidence type="ECO:0000313" key="5">
    <source>
        <dbReference type="EMBL" id="MBS4198412.1"/>
    </source>
</evidence>
<sequence>MTPKLSIIVPIYKVEKYLPKCIDSILAQTFTDFELILVNDGSPDNCGRICDEYAKRDKRIIVIHKENGGLSSARNAGIKVARGKYIGFVDSDDFIDKNKYHILLLNAELHSSDVVVCDVIKVNVNKIDELNEQENKNYHVKHFTNIQALNELYNSIDNIFDSMGQKAERWIFAVNKIYKRSLFYSLKFEEGRIFEDEYIAHKIYYQCTKITSISAKLYYYVQRPDSIVNTNFSTKKFDRVYALKDRSDFFKHVKELDLHEKAFKCYVEVLFWNYLEGRLRLSEAKKELKQLKKTLNGSLLPLIKNPYISSKQKVMVTLFIIHPVIFDRIVNLVDRRSLKAT</sequence>
<dbReference type="GO" id="GO:0016757">
    <property type="term" value="F:glycosyltransferase activity"/>
    <property type="evidence" value="ECO:0007669"/>
    <property type="project" value="UniProtKB-KW"/>
</dbReference>
<dbReference type="AlphaFoldDB" id="A0A942TLY0"/>
<dbReference type="CDD" id="cd00761">
    <property type="entry name" value="Glyco_tranf_GTA_type"/>
    <property type="match status" value="1"/>
</dbReference>
<comment type="similarity">
    <text evidence="1">Belongs to the glycosyltransferase 2 family.</text>
</comment>
<keyword evidence="2 5" id="KW-0328">Glycosyltransferase</keyword>
<comment type="caution">
    <text evidence="5">The sequence shown here is derived from an EMBL/GenBank/DDBJ whole genome shotgun (WGS) entry which is preliminary data.</text>
</comment>
<accession>A0A942TLY0</accession>
<proteinExistence type="inferred from homology"/>